<dbReference type="EMBL" id="JYDT01000127">
    <property type="protein sequence ID" value="KRY83928.1"/>
    <property type="molecule type" value="Genomic_DNA"/>
</dbReference>
<reference evidence="1 2" key="1">
    <citation type="submission" date="2015-01" db="EMBL/GenBank/DDBJ databases">
        <title>Evolution of Trichinella species and genotypes.</title>
        <authorList>
            <person name="Korhonen P.K."/>
            <person name="Edoardo P."/>
            <person name="Giuseppe L.R."/>
            <person name="Gasser R.B."/>
        </authorList>
    </citation>
    <scope>NUCLEOTIDE SEQUENCE [LARGE SCALE GENOMIC DNA]</scope>
    <source>
        <strain evidence="1">ISS470</strain>
    </source>
</reference>
<evidence type="ECO:0000313" key="1">
    <source>
        <dbReference type="EMBL" id="KRY83928.1"/>
    </source>
</evidence>
<name>A0A0V1FD49_TRIPS</name>
<dbReference type="Proteomes" id="UP000054995">
    <property type="component" value="Unassembled WGS sequence"/>
</dbReference>
<comment type="caution">
    <text evidence="1">The sequence shown here is derived from an EMBL/GenBank/DDBJ whole genome shotgun (WGS) entry which is preliminary data.</text>
</comment>
<accession>A0A0V1FD49</accession>
<dbReference type="AlphaFoldDB" id="A0A0V1FD49"/>
<organism evidence="1 2">
    <name type="scientific">Trichinella pseudospiralis</name>
    <name type="common">Parasitic roundworm</name>
    <dbReference type="NCBI Taxonomy" id="6337"/>
    <lineage>
        <taxon>Eukaryota</taxon>
        <taxon>Metazoa</taxon>
        <taxon>Ecdysozoa</taxon>
        <taxon>Nematoda</taxon>
        <taxon>Enoplea</taxon>
        <taxon>Dorylaimia</taxon>
        <taxon>Trichinellida</taxon>
        <taxon>Trichinellidae</taxon>
        <taxon>Trichinella</taxon>
    </lineage>
</organism>
<keyword evidence="2" id="KW-1185">Reference proteome</keyword>
<proteinExistence type="predicted"/>
<evidence type="ECO:0000313" key="2">
    <source>
        <dbReference type="Proteomes" id="UP000054995"/>
    </source>
</evidence>
<gene>
    <name evidence="1" type="ORF">T4D_15914</name>
</gene>
<protein>
    <submittedName>
        <fullName evidence="1">Uncharacterized protein</fullName>
    </submittedName>
</protein>
<sequence>MADIPELRTCRQKENKKCCGGAIWTNLNVTTVIKRNGHGARWMNIWHIKWKKKAILNKRSAEETKPILAIYDEASALRFCYIIACFKQANSRINLLYCGKSGDQEHFDFPFVSPSFL</sequence>